<keyword evidence="5 7" id="KW-0627">Porphyrin biosynthesis</keyword>
<dbReference type="Gene3D" id="3.40.50.1400">
    <property type="match status" value="2"/>
</dbReference>
<dbReference type="Proteomes" id="UP001598130">
    <property type="component" value="Unassembled WGS sequence"/>
</dbReference>
<comment type="pathway">
    <text evidence="7 8">Porphyrin-containing compound metabolism; protoheme biosynthesis; protoheme from protoporphyrin-IX: step 1/1.</text>
</comment>
<dbReference type="PANTHER" id="PTHR11108">
    <property type="entry name" value="FERROCHELATASE"/>
    <property type="match status" value="1"/>
</dbReference>
<comment type="catalytic activity">
    <reaction evidence="7 8">
        <text>heme b + 2 H(+) = protoporphyrin IX + Fe(2+)</text>
        <dbReference type="Rhea" id="RHEA:22584"/>
        <dbReference type="ChEBI" id="CHEBI:15378"/>
        <dbReference type="ChEBI" id="CHEBI:29033"/>
        <dbReference type="ChEBI" id="CHEBI:57306"/>
        <dbReference type="ChEBI" id="CHEBI:60344"/>
        <dbReference type="EC" id="4.98.1.1"/>
    </reaction>
</comment>
<evidence type="ECO:0000313" key="9">
    <source>
        <dbReference type="EMBL" id="MFD3264884.1"/>
    </source>
</evidence>
<keyword evidence="10" id="KW-1185">Reference proteome</keyword>
<comment type="similarity">
    <text evidence="1 7 8">Belongs to the ferrochelatase family.</text>
</comment>
<sequence length="344" mass="36674">MSRVAVVLFNLGGPDGPQAVRPFLYNLFKDPAIISVPALLRYPIAALISSRREASAQANYNMMGGGSPLLPETQKQAAALDAALASARPDLTVKAFIAMRYWKPFADQTAKEVAAFAPDEIVLLPLYPQFSTTTTASSLQDWAKNYKGPGRTRTVCCYPTAQGVIAAHAETIRKTWIDAGRPAKVRLLFSAHGLPEKVIKGGDPYQAQVEATAAAVAGLLPELPDWRVCYQSRVGPMKWIGPSTVEEIHIAGEQGVGLLLSPIAFVSEHIETLVELDHEYAELAENQGVAPYLRAPALGVDQAFIAALAQTVTHALARDGGAAPEGAWLCPAGYGKCGRSTQGA</sequence>
<keyword evidence="4 7" id="KW-0456">Lyase</keyword>
<evidence type="ECO:0000256" key="7">
    <source>
        <dbReference type="HAMAP-Rule" id="MF_00323"/>
    </source>
</evidence>
<feature type="binding site" evidence="7">
    <location>
        <position position="192"/>
    </location>
    <ligand>
        <name>Fe(2+)</name>
        <dbReference type="ChEBI" id="CHEBI:29033"/>
    </ligand>
</feature>
<protein>
    <recommendedName>
        <fullName evidence="7 8">Ferrochelatase</fullName>
        <ecNumber evidence="7 8">4.98.1.1</ecNumber>
    </recommendedName>
    <alternativeName>
        <fullName evidence="7">Heme synthase</fullName>
    </alternativeName>
    <alternativeName>
        <fullName evidence="7">Protoheme ferro-lyase</fullName>
    </alternativeName>
</protein>
<keyword evidence="2 7" id="KW-0408">Iron</keyword>
<comment type="caution">
    <text evidence="9">The sequence shown here is derived from an EMBL/GenBank/DDBJ whole genome shotgun (WGS) entry which is preliminary data.</text>
</comment>
<evidence type="ECO:0000313" key="10">
    <source>
        <dbReference type="Proteomes" id="UP001598130"/>
    </source>
</evidence>
<evidence type="ECO:0000256" key="2">
    <source>
        <dbReference type="ARBA" id="ARBA00023004"/>
    </source>
</evidence>
<keyword evidence="3 7" id="KW-0350">Heme biosynthesis</keyword>
<dbReference type="NCBIfam" id="TIGR00109">
    <property type="entry name" value="hemH"/>
    <property type="match status" value="1"/>
</dbReference>
<dbReference type="InterPro" id="IPR019772">
    <property type="entry name" value="Ferrochelatase_AS"/>
</dbReference>
<comment type="function">
    <text evidence="7 8">Catalyzes the ferrous insertion into protoporphyrin IX.</text>
</comment>
<evidence type="ECO:0000256" key="1">
    <source>
        <dbReference type="ARBA" id="ARBA00007718"/>
    </source>
</evidence>
<dbReference type="EMBL" id="JAOTJD010000023">
    <property type="protein sequence ID" value="MFD3264884.1"/>
    <property type="molecule type" value="Genomic_DNA"/>
</dbReference>
<dbReference type="PROSITE" id="PS00534">
    <property type="entry name" value="FERROCHELATASE"/>
    <property type="match status" value="1"/>
</dbReference>
<dbReference type="InterPro" id="IPR033659">
    <property type="entry name" value="Ferrochelatase_N"/>
</dbReference>
<dbReference type="CDD" id="cd03411">
    <property type="entry name" value="Ferrochelatase_N"/>
    <property type="match status" value="1"/>
</dbReference>
<evidence type="ECO:0000256" key="8">
    <source>
        <dbReference type="RuleBase" id="RU000607"/>
    </source>
</evidence>
<dbReference type="RefSeq" id="WP_377370421.1">
    <property type="nucleotide sequence ID" value="NZ_JAOTJD010000023.1"/>
</dbReference>
<dbReference type="EC" id="4.98.1.1" evidence="7 8"/>
<dbReference type="HAMAP" id="MF_00323">
    <property type="entry name" value="Ferrochelatase"/>
    <property type="match status" value="1"/>
</dbReference>
<evidence type="ECO:0000256" key="6">
    <source>
        <dbReference type="ARBA" id="ARBA00024536"/>
    </source>
</evidence>
<keyword evidence="7" id="KW-0479">Metal-binding</keyword>
<evidence type="ECO:0000256" key="3">
    <source>
        <dbReference type="ARBA" id="ARBA00023133"/>
    </source>
</evidence>
<organism evidence="9 10">
    <name type="scientific">Phenylobacterium ferrooxidans</name>
    <dbReference type="NCBI Taxonomy" id="2982689"/>
    <lineage>
        <taxon>Bacteria</taxon>
        <taxon>Pseudomonadati</taxon>
        <taxon>Pseudomonadota</taxon>
        <taxon>Alphaproteobacteria</taxon>
        <taxon>Caulobacterales</taxon>
        <taxon>Caulobacteraceae</taxon>
        <taxon>Phenylobacterium</taxon>
    </lineage>
</organism>
<dbReference type="PANTHER" id="PTHR11108:SF1">
    <property type="entry name" value="FERROCHELATASE, MITOCHONDRIAL"/>
    <property type="match status" value="1"/>
</dbReference>
<dbReference type="GO" id="GO:0004325">
    <property type="term" value="F:ferrochelatase activity"/>
    <property type="evidence" value="ECO:0007669"/>
    <property type="project" value="UniProtKB-EC"/>
</dbReference>
<dbReference type="InterPro" id="IPR001015">
    <property type="entry name" value="Ferrochelatase"/>
</dbReference>
<feature type="binding site" evidence="7">
    <location>
        <position position="271"/>
    </location>
    <ligand>
        <name>Fe(2+)</name>
        <dbReference type="ChEBI" id="CHEBI:29033"/>
    </ligand>
</feature>
<proteinExistence type="inferred from homology"/>
<comment type="subcellular location">
    <subcellularLocation>
        <location evidence="7 8">Cytoplasm</location>
    </subcellularLocation>
</comment>
<reference evidence="9 10" key="1">
    <citation type="submission" date="2022-09" db="EMBL/GenBank/DDBJ databases">
        <title>New species of Phenylobacterium.</title>
        <authorList>
            <person name="Mieszkin S."/>
        </authorList>
    </citation>
    <scope>NUCLEOTIDE SEQUENCE [LARGE SCALE GENOMIC DNA]</scope>
    <source>
        <strain evidence="9 10">HK31-G</strain>
    </source>
</reference>
<dbReference type="InterPro" id="IPR033644">
    <property type="entry name" value="Ferrochelatase_C"/>
</dbReference>
<dbReference type="Pfam" id="PF00762">
    <property type="entry name" value="Ferrochelatase"/>
    <property type="match status" value="1"/>
</dbReference>
<comment type="catalytic activity">
    <reaction evidence="6">
        <text>Fe-coproporphyrin III + 2 H(+) = coproporphyrin III + Fe(2+)</text>
        <dbReference type="Rhea" id="RHEA:49572"/>
        <dbReference type="ChEBI" id="CHEBI:15378"/>
        <dbReference type="ChEBI" id="CHEBI:29033"/>
        <dbReference type="ChEBI" id="CHEBI:68438"/>
        <dbReference type="ChEBI" id="CHEBI:131725"/>
        <dbReference type="EC" id="4.99.1.9"/>
    </reaction>
    <physiologicalReaction direction="right-to-left" evidence="6">
        <dbReference type="Rhea" id="RHEA:49574"/>
    </physiologicalReaction>
</comment>
<evidence type="ECO:0000256" key="4">
    <source>
        <dbReference type="ARBA" id="ARBA00023239"/>
    </source>
</evidence>
<dbReference type="SUPFAM" id="SSF53800">
    <property type="entry name" value="Chelatase"/>
    <property type="match status" value="1"/>
</dbReference>
<name>A0ABW6CPN8_9CAUL</name>
<dbReference type="CDD" id="cd00419">
    <property type="entry name" value="Ferrochelatase_C"/>
    <property type="match status" value="1"/>
</dbReference>
<gene>
    <name evidence="7 9" type="primary">hemH</name>
    <name evidence="9" type="ORF">OCL97_13050</name>
</gene>
<accession>A0ABW6CPN8</accession>
<keyword evidence="7 8" id="KW-0963">Cytoplasm</keyword>
<evidence type="ECO:0000256" key="5">
    <source>
        <dbReference type="ARBA" id="ARBA00023244"/>
    </source>
</evidence>